<comment type="similarity">
    <text evidence="3">Belongs to the methyl-accepting chemotaxis (MCP) protein family.</text>
</comment>
<keyword evidence="6" id="KW-0812">Transmembrane</keyword>
<evidence type="ECO:0000259" key="7">
    <source>
        <dbReference type="PROSITE" id="PS50111"/>
    </source>
</evidence>
<dbReference type="Gene3D" id="1.10.287.950">
    <property type="entry name" value="Methyl-accepting chemotaxis protein"/>
    <property type="match status" value="1"/>
</dbReference>
<dbReference type="Proteomes" id="UP000664654">
    <property type="component" value="Unassembled WGS sequence"/>
</dbReference>
<dbReference type="InterPro" id="IPR004089">
    <property type="entry name" value="MCPsignal_dom"/>
</dbReference>
<protein>
    <submittedName>
        <fullName evidence="8">Methyl-accepting chemotaxis protein</fullName>
    </submittedName>
</protein>
<keyword evidence="6" id="KW-1133">Transmembrane helix</keyword>
<comment type="caution">
    <text evidence="8">The sequence shown here is derived from an EMBL/GenBank/DDBJ whole genome shotgun (WGS) entry which is preliminary data.</text>
</comment>
<dbReference type="GO" id="GO:0006935">
    <property type="term" value="P:chemotaxis"/>
    <property type="evidence" value="ECO:0007669"/>
    <property type="project" value="UniProtKB-ARBA"/>
</dbReference>
<evidence type="ECO:0000313" key="8">
    <source>
        <dbReference type="EMBL" id="MBN7827176.1"/>
    </source>
</evidence>
<dbReference type="GO" id="GO:0016020">
    <property type="term" value="C:membrane"/>
    <property type="evidence" value="ECO:0007669"/>
    <property type="project" value="UniProtKB-SubCell"/>
</dbReference>
<keyword evidence="2 4" id="KW-0807">Transducer</keyword>
<dbReference type="GO" id="GO:0007165">
    <property type="term" value="P:signal transduction"/>
    <property type="evidence" value="ECO:0007669"/>
    <property type="project" value="UniProtKB-KW"/>
</dbReference>
<feature type="transmembrane region" description="Helical" evidence="6">
    <location>
        <begin position="33"/>
        <end position="49"/>
    </location>
</feature>
<dbReference type="Pfam" id="PF00015">
    <property type="entry name" value="MCPsignal"/>
    <property type="match status" value="1"/>
</dbReference>
<dbReference type="SMART" id="SM00283">
    <property type="entry name" value="MA"/>
    <property type="match status" value="1"/>
</dbReference>
<gene>
    <name evidence="8" type="ORF">J0A66_18235</name>
</gene>
<evidence type="ECO:0000256" key="6">
    <source>
        <dbReference type="SAM" id="Phobius"/>
    </source>
</evidence>
<organism evidence="8 9">
    <name type="scientific">Bowmanella dokdonensis</name>
    <dbReference type="NCBI Taxonomy" id="751969"/>
    <lineage>
        <taxon>Bacteria</taxon>
        <taxon>Pseudomonadati</taxon>
        <taxon>Pseudomonadota</taxon>
        <taxon>Gammaproteobacteria</taxon>
        <taxon>Alteromonadales</taxon>
        <taxon>Alteromonadaceae</taxon>
        <taxon>Bowmanella</taxon>
    </lineage>
</organism>
<feature type="domain" description="Methyl-accepting transducer" evidence="7">
    <location>
        <begin position="77"/>
        <end position="313"/>
    </location>
</feature>
<evidence type="ECO:0000256" key="1">
    <source>
        <dbReference type="ARBA" id="ARBA00004370"/>
    </source>
</evidence>
<reference evidence="8" key="1">
    <citation type="submission" date="2021-03" db="EMBL/GenBank/DDBJ databases">
        <title>novel species isolated from a fishpond in China.</title>
        <authorList>
            <person name="Lu H."/>
            <person name="Cai Z."/>
        </authorList>
    </citation>
    <scope>NUCLEOTIDE SEQUENCE</scope>
    <source>
        <strain evidence="8">JCM 30855</strain>
    </source>
</reference>
<keyword evidence="5" id="KW-0175">Coiled coil</keyword>
<dbReference type="PANTHER" id="PTHR32089:SF120">
    <property type="entry name" value="METHYL-ACCEPTING CHEMOTAXIS PROTEIN TLPQ"/>
    <property type="match status" value="1"/>
</dbReference>
<feature type="transmembrane region" description="Helical" evidence="6">
    <location>
        <begin position="6"/>
        <end position="26"/>
    </location>
</feature>
<keyword evidence="9" id="KW-1185">Reference proteome</keyword>
<evidence type="ECO:0000256" key="5">
    <source>
        <dbReference type="SAM" id="Coils"/>
    </source>
</evidence>
<dbReference type="AlphaFoldDB" id="A0A939IT76"/>
<dbReference type="SUPFAM" id="SSF58104">
    <property type="entry name" value="Methyl-accepting chemotaxis protein (MCP) signaling domain"/>
    <property type="match status" value="1"/>
</dbReference>
<keyword evidence="6" id="KW-0472">Membrane</keyword>
<evidence type="ECO:0000256" key="2">
    <source>
        <dbReference type="ARBA" id="ARBA00023224"/>
    </source>
</evidence>
<proteinExistence type="inferred from homology"/>
<name>A0A939IT76_9ALTE</name>
<comment type="subcellular location">
    <subcellularLocation>
        <location evidence="1">Membrane</location>
    </subcellularLocation>
</comment>
<dbReference type="EMBL" id="JAFKCV010000014">
    <property type="protein sequence ID" value="MBN7827176.1"/>
    <property type="molecule type" value="Genomic_DNA"/>
</dbReference>
<accession>A0A939IT76</accession>
<evidence type="ECO:0000256" key="4">
    <source>
        <dbReference type="PROSITE-ProRule" id="PRU00284"/>
    </source>
</evidence>
<evidence type="ECO:0000313" key="9">
    <source>
        <dbReference type="Proteomes" id="UP000664654"/>
    </source>
</evidence>
<dbReference type="PROSITE" id="PS50111">
    <property type="entry name" value="CHEMOTAXIS_TRANSDUC_2"/>
    <property type="match status" value="1"/>
</dbReference>
<dbReference type="PANTHER" id="PTHR32089">
    <property type="entry name" value="METHYL-ACCEPTING CHEMOTAXIS PROTEIN MCPB"/>
    <property type="match status" value="1"/>
</dbReference>
<dbReference type="RefSeq" id="WP_206575288.1">
    <property type="nucleotide sequence ID" value="NZ_JAFKCV010000014.1"/>
</dbReference>
<sequence length="520" mass="56931">MIRSLTPVAPVALVTLLCMGLALWLIPDQVVRFLVLAVIVLAALAVAHGDSPASPLPAESQPTQGKLDDTLHQLARNSGVNAISTAELSFAITNLHEVLANTVERLEQVAQSSDAVNKRAQDIHHFTGDVAEAGEQTRLISGQGQQQVQLLSRDIADVVLASRQAEQTIAGLRDKAEKIRSVTNVIQSIADQTNLLALNAAIESARAGEHGRGFAVVADEVRTLALRTSTATVEVGELVEAIHRETQQAAGMIHSLAEQVDRQSDTSQMVADQLGQIANHAEAVDQQLKNIASSLGENQQDLAQNTLLLDSLTGDLSSQQKQMKQLTERAQRLESQAEQLLALLVTSDDTSAHRRIYSIAEQTARRIGQRLEQALSQGELTEAQLFCRDYKPVKGIVLTKFETPYSAFFDRILPEYQEQALSSESHTVYAIATDPNGYVARHNNGFNQPLTGDVKKDMLGNRSRRIFDDKTGLRCGAHTQPLLLQTYKRDTGEVMHDLSVPLYVNNKHWGGFRIGYRPLD</sequence>
<feature type="coiled-coil region" evidence="5">
    <location>
        <begin position="309"/>
        <end position="343"/>
    </location>
</feature>
<evidence type="ECO:0000256" key="3">
    <source>
        <dbReference type="ARBA" id="ARBA00029447"/>
    </source>
</evidence>